<dbReference type="Gene3D" id="3.90.1200.10">
    <property type="match status" value="1"/>
</dbReference>
<evidence type="ECO:0000259" key="1">
    <source>
        <dbReference type="Pfam" id="PF01636"/>
    </source>
</evidence>
<dbReference type="RefSeq" id="WP_103127680.1">
    <property type="nucleotide sequence ID" value="NZ_BFAG01000001.1"/>
</dbReference>
<dbReference type="EMBL" id="BFAG01000001">
    <property type="protein sequence ID" value="GBF04099.1"/>
    <property type="molecule type" value="Genomic_DNA"/>
</dbReference>
<dbReference type="AlphaFoldDB" id="A0A2I9CRG3"/>
<dbReference type="InterPro" id="IPR002575">
    <property type="entry name" value="Aminoglycoside_PTrfase"/>
</dbReference>
<dbReference type="PANTHER" id="PTHR21310">
    <property type="entry name" value="AMINOGLYCOSIDE PHOSPHOTRANSFERASE-RELATED-RELATED"/>
    <property type="match status" value="1"/>
</dbReference>
<evidence type="ECO:0000313" key="2">
    <source>
        <dbReference type="EMBL" id="GBF04099.1"/>
    </source>
</evidence>
<dbReference type="Proteomes" id="UP000236569">
    <property type="component" value="Unassembled WGS sequence"/>
</dbReference>
<sequence length="307" mass="33145">MSDLPDLTPAELEALAHKHGLRGPLTRLPSTGIVNRAYANADVVLRVAVPGDEMGVDDARTEAVAVPAVLQAGLPTPALLAFDDDRDVVDAPVTVYTRVPAPNLHGMGWDVADPRFVRAARETGRALARLHLGVTDVPDPHGWLEVWDLPDAREGVEAAASAGRVNRMSADWAIRLLTRTAALPRPPSRFLHGDVQPGNLLVNPDGALAALIDWGDAGWADPAFDFPALPPQAAVHALAAYREVAPELLGEGAEGRILEVYLNMAFRRLGRSPTPRELWNARPGSVLAHLLRFAVDAPPEWREWLRG</sequence>
<proteinExistence type="predicted"/>
<accession>A0A2I9CRG3</accession>
<dbReference type="SUPFAM" id="SSF56112">
    <property type="entry name" value="Protein kinase-like (PK-like)"/>
    <property type="match status" value="1"/>
</dbReference>
<gene>
    <name evidence="2" type="ORF">DAERI_010271</name>
</gene>
<evidence type="ECO:0000313" key="3">
    <source>
        <dbReference type="Proteomes" id="UP000236569"/>
    </source>
</evidence>
<feature type="domain" description="Aminoglycoside phosphotransferase" evidence="1">
    <location>
        <begin position="42"/>
        <end position="252"/>
    </location>
</feature>
<dbReference type="InterPro" id="IPR011009">
    <property type="entry name" value="Kinase-like_dom_sf"/>
</dbReference>
<keyword evidence="3" id="KW-1185">Reference proteome</keyword>
<name>A0A2I9CRG3_9DEIO</name>
<dbReference type="Pfam" id="PF01636">
    <property type="entry name" value="APH"/>
    <property type="match status" value="1"/>
</dbReference>
<protein>
    <recommendedName>
        <fullName evidence="1">Aminoglycoside phosphotransferase domain-containing protein</fullName>
    </recommendedName>
</protein>
<dbReference type="InterPro" id="IPR051678">
    <property type="entry name" value="AGP_Transferase"/>
</dbReference>
<dbReference type="OrthoDB" id="3806873at2"/>
<comment type="caution">
    <text evidence="2">The sequence shown here is derived from an EMBL/GenBank/DDBJ whole genome shotgun (WGS) entry which is preliminary data.</text>
</comment>
<organism evidence="2 3">
    <name type="scientific">Deinococcus aerius</name>
    <dbReference type="NCBI Taxonomy" id="200253"/>
    <lineage>
        <taxon>Bacteria</taxon>
        <taxon>Thermotogati</taxon>
        <taxon>Deinococcota</taxon>
        <taxon>Deinococci</taxon>
        <taxon>Deinococcales</taxon>
        <taxon>Deinococcaceae</taxon>
        <taxon>Deinococcus</taxon>
    </lineage>
</organism>
<reference evidence="3" key="1">
    <citation type="submission" date="2018-01" db="EMBL/GenBank/DDBJ databases">
        <title>Draft Genome Sequence of the Radioresistant Bacterium Deinococcus aerius TR0125, Isolated from the Higher Atmosphere above Japan.</title>
        <authorList>
            <person name="Satoh K."/>
            <person name="Arai H."/>
            <person name="Sanzen T."/>
            <person name="Kawaguchi Y."/>
            <person name="Hayashi H."/>
            <person name="Yokobori S."/>
            <person name="Yamagishi A."/>
            <person name="Oono Y."/>
            <person name="Narumi I."/>
        </authorList>
    </citation>
    <scope>NUCLEOTIDE SEQUENCE [LARGE SCALE GENOMIC DNA]</scope>
    <source>
        <strain evidence="3">TR0125</strain>
    </source>
</reference>